<protein>
    <recommendedName>
        <fullName evidence="3">Major vault protein</fullName>
    </recommendedName>
</protein>
<accession>A0A452QH11</accession>
<organism evidence="1 2">
    <name type="scientific">Ursus americanus</name>
    <name type="common">American black bear</name>
    <name type="synonym">Euarctos americanus</name>
    <dbReference type="NCBI Taxonomy" id="9643"/>
    <lineage>
        <taxon>Eukaryota</taxon>
        <taxon>Metazoa</taxon>
        <taxon>Chordata</taxon>
        <taxon>Craniata</taxon>
        <taxon>Vertebrata</taxon>
        <taxon>Euteleostomi</taxon>
        <taxon>Mammalia</taxon>
        <taxon>Eutheria</taxon>
        <taxon>Laurasiatheria</taxon>
        <taxon>Carnivora</taxon>
        <taxon>Caniformia</taxon>
        <taxon>Ursidae</taxon>
        <taxon>Ursus</taxon>
    </lineage>
</organism>
<dbReference type="Gene3D" id="2.30.30.570">
    <property type="match status" value="1"/>
</dbReference>
<dbReference type="InterPro" id="IPR039059">
    <property type="entry name" value="MVP"/>
</dbReference>
<dbReference type="PANTHER" id="PTHR14165">
    <property type="entry name" value="MAJOR VAULT PROTEIN"/>
    <property type="match status" value="1"/>
</dbReference>
<dbReference type="Ensembl" id="ENSUAMT00000004884.1">
    <property type="protein sequence ID" value="ENSUAMP00000004282.1"/>
    <property type="gene ID" value="ENSUAMG00000003932.1"/>
</dbReference>
<reference evidence="1" key="2">
    <citation type="submission" date="2025-08" db="UniProtKB">
        <authorList>
            <consortium name="Ensembl"/>
        </authorList>
    </citation>
    <scope>IDENTIFICATION</scope>
</reference>
<evidence type="ECO:0000313" key="2">
    <source>
        <dbReference type="Proteomes" id="UP000291022"/>
    </source>
</evidence>
<dbReference type="GO" id="GO:0005634">
    <property type="term" value="C:nucleus"/>
    <property type="evidence" value="ECO:0007669"/>
    <property type="project" value="TreeGrafter"/>
</dbReference>
<dbReference type="PANTHER" id="PTHR14165:SF3">
    <property type="entry name" value="MAJOR VAULT PROTEIN"/>
    <property type="match status" value="1"/>
</dbReference>
<keyword evidence="2" id="KW-1185">Reference proteome</keyword>
<reference evidence="2" key="1">
    <citation type="submission" date="2016-06" db="EMBL/GenBank/DDBJ databases">
        <title>De novo assembly and RNA-Seq shows season-dependent expression and editing in black bear kidneys.</title>
        <authorList>
            <person name="Korstanje R."/>
            <person name="Srivastava A."/>
            <person name="Sarsani V.K."/>
            <person name="Sheehan S.M."/>
            <person name="Seger R.L."/>
            <person name="Barter M.E."/>
            <person name="Lindqvist C."/>
            <person name="Brody L.C."/>
            <person name="Mullikin J.C."/>
        </authorList>
    </citation>
    <scope>NUCLEOTIDE SEQUENCE [LARGE SCALE GENOMIC DNA]</scope>
</reference>
<dbReference type="GO" id="GO:0005737">
    <property type="term" value="C:cytoplasm"/>
    <property type="evidence" value="ECO:0007669"/>
    <property type="project" value="TreeGrafter"/>
</dbReference>
<sequence length="74" mass="8406">MATEESIIRIPPYHYIHVLDQNSNVSRVEVGPKTYIRQDNERWVLGPGRGVPARLAGTTVRLLPVPRQGWPWCG</sequence>
<dbReference type="FunFam" id="2.30.30.570:FF:000002">
    <property type="entry name" value="Major vault protein-alpha"/>
    <property type="match status" value="1"/>
</dbReference>
<evidence type="ECO:0008006" key="3">
    <source>
        <dbReference type="Google" id="ProtNLM"/>
    </source>
</evidence>
<dbReference type="Proteomes" id="UP000291022">
    <property type="component" value="Unassembled WGS sequence"/>
</dbReference>
<dbReference type="GeneTree" id="ENSGT00390000008969"/>
<reference evidence="1" key="3">
    <citation type="submission" date="2025-09" db="UniProtKB">
        <authorList>
            <consortium name="Ensembl"/>
        </authorList>
    </citation>
    <scope>IDENTIFICATION</scope>
</reference>
<dbReference type="AlphaFoldDB" id="A0A452QH11"/>
<proteinExistence type="predicted"/>
<name>A0A452QH11_URSAM</name>
<evidence type="ECO:0000313" key="1">
    <source>
        <dbReference type="Ensembl" id="ENSUAMP00000004282.1"/>
    </source>
</evidence>
<dbReference type="STRING" id="9643.ENSUAMP00000004282"/>